<comment type="caution">
    <text evidence="2">The sequence shown here is derived from an EMBL/GenBank/DDBJ whole genome shotgun (WGS) entry which is preliminary data.</text>
</comment>
<proteinExistence type="predicted"/>
<dbReference type="Proteomes" id="UP000265520">
    <property type="component" value="Unassembled WGS sequence"/>
</dbReference>
<dbReference type="AlphaFoldDB" id="A0A392MIS8"/>
<feature type="compositionally biased region" description="Low complexity" evidence="1">
    <location>
        <begin position="34"/>
        <end position="43"/>
    </location>
</feature>
<feature type="non-terminal residue" evidence="2">
    <location>
        <position position="1"/>
    </location>
</feature>
<evidence type="ECO:0000256" key="1">
    <source>
        <dbReference type="SAM" id="MobiDB-lite"/>
    </source>
</evidence>
<organism evidence="2 3">
    <name type="scientific">Trifolium medium</name>
    <dbReference type="NCBI Taxonomy" id="97028"/>
    <lineage>
        <taxon>Eukaryota</taxon>
        <taxon>Viridiplantae</taxon>
        <taxon>Streptophyta</taxon>
        <taxon>Embryophyta</taxon>
        <taxon>Tracheophyta</taxon>
        <taxon>Spermatophyta</taxon>
        <taxon>Magnoliopsida</taxon>
        <taxon>eudicotyledons</taxon>
        <taxon>Gunneridae</taxon>
        <taxon>Pentapetalae</taxon>
        <taxon>rosids</taxon>
        <taxon>fabids</taxon>
        <taxon>Fabales</taxon>
        <taxon>Fabaceae</taxon>
        <taxon>Papilionoideae</taxon>
        <taxon>50 kb inversion clade</taxon>
        <taxon>NPAAA clade</taxon>
        <taxon>Hologalegina</taxon>
        <taxon>IRL clade</taxon>
        <taxon>Trifolieae</taxon>
        <taxon>Trifolium</taxon>
    </lineage>
</organism>
<sequence length="82" mass="8715">KIKRRGKLGRHTTVEASTESSADLGRTFSNLGTSRSGSGRSPSEITGATTIVINSLIPLHLHVDPPNQNRASIISFKGTCNL</sequence>
<protein>
    <submittedName>
        <fullName evidence="2">Uncharacterized protein</fullName>
    </submittedName>
</protein>
<name>A0A392MIS8_9FABA</name>
<feature type="region of interest" description="Disordered" evidence="1">
    <location>
        <begin position="1"/>
        <end position="45"/>
    </location>
</feature>
<reference evidence="2 3" key="1">
    <citation type="journal article" date="2018" name="Front. Plant Sci.">
        <title>Red Clover (Trifolium pratense) and Zigzag Clover (T. medium) - A Picture of Genomic Similarities and Differences.</title>
        <authorList>
            <person name="Dluhosova J."/>
            <person name="Istvanek J."/>
            <person name="Nedelnik J."/>
            <person name="Repkova J."/>
        </authorList>
    </citation>
    <scope>NUCLEOTIDE SEQUENCE [LARGE SCALE GENOMIC DNA]</scope>
    <source>
        <strain evidence="3">cv. 10/8</strain>
        <tissue evidence="2">Leaf</tissue>
    </source>
</reference>
<gene>
    <name evidence="2" type="ORF">A2U01_0008271</name>
</gene>
<dbReference type="EMBL" id="LXQA010012127">
    <property type="protein sequence ID" value="MCH87402.1"/>
    <property type="molecule type" value="Genomic_DNA"/>
</dbReference>
<keyword evidence="3" id="KW-1185">Reference proteome</keyword>
<feature type="compositionally biased region" description="Basic residues" evidence="1">
    <location>
        <begin position="1"/>
        <end position="10"/>
    </location>
</feature>
<accession>A0A392MIS8</accession>
<evidence type="ECO:0000313" key="2">
    <source>
        <dbReference type="EMBL" id="MCH87402.1"/>
    </source>
</evidence>
<feature type="compositionally biased region" description="Polar residues" evidence="1">
    <location>
        <begin position="14"/>
        <end position="33"/>
    </location>
</feature>
<evidence type="ECO:0000313" key="3">
    <source>
        <dbReference type="Proteomes" id="UP000265520"/>
    </source>
</evidence>